<dbReference type="EMBL" id="DUZY01000003">
    <property type="protein sequence ID" value="DAD31658.1"/>
    <property type="molecule type" value="Genomic_DNA"/>
</dbReference>
<dbReference type="InterPro" id="IPR002925">
    <property type="entry name" value="Dienelactn_hydro"/>
</dbReference>
<reference evidence="2 3" key="1">
    <citation type="journal article" date="2020" name="Mol. Biol. Evol.">
        <title>Distinct Expression and Methylation Patterns for Genes with Different Fates following a Single Whole-Genome Duplication in Flowering Plants.</title>
        <authorList>
            <person name="Shi T."/>
            <person name="Rahmani R.S."/>
            <person name="Gugger P.F."/>
            <person name="Wang M."/>
            <person name="Li H."/>
            <person name="Zhang Y."/>
            <person name="Li Z."/>
            <person name="Wang Q."/>
            <person name="Van de Peer Y."/>
            <person name="Marchal K."/>
            <person name="Chen J."/>
        </authorList>
    </citation>
    <scope>NUCLEOTIDE SEQUENCE [LARGE SCALE GENOMIC DNA]</scope>
    <source>
        <tissue evidence="2">Leaf</tissue>
    </source>
</reference>
<accession>A0A822YR29</accession>
<comment type="caution">
    <text evidence="2">The sequence shown here is derived from an EMBL/GenBank/DDBJ whole genome shotgun (WGS) entry which is preliminary data.</text>
</comment>
<dbReference type="AlphaFoldDB" id="A0A822YR29"/>
<sequence length="107" mass="11553">MSGPQCCENPPILSSSCGQGSVPELGGLKTYATGSPDSKRAVLLVSDVYGYEAPNLRMLADKVAAAGFYVVVPDFLYGDPFVPDNAQRPAYTRLDTISWSGWFLHHL</sequence>
<dbReference type="PANTHER" id="PTHR17630">
    <property type="entry name" value="DIENELACTONE HYDROLASE"/>
    <property type="match status" value="1"/>
</dbReference>
<organism evidence="2 3">
    <name type="scientific">Nelumbo nucifera</name>
    <name type="common">Sacred lotus</name>
    <dbReference type="NCBI Taxonomy" id="4432"/>
    <lineage>
        <taxon>Eukaryota</taxon>
        <taxon>Viridiplantae</taxon>
        <taxon>Streptophyta</taxon>
        <taxon>Embryophyta</taxon>
        <taxon>Tracheophyta</taxon>
        <taxon>Spermatophyta</taxon>
        <taxon>Magnoliopsida</taxon>
        <taxon>Proteales</taxon>
        <taxon>Nelumbonaceae</taxon>
        <taxon>Nelumbo</taxon>
    </lineage>
</organism>
<dbReference type="InterPro" id="IPR029058">
    <property type="entry name" value="AB_hydrolase_fold"/>
</dbReference>
<keyword evidence="3" id="KW-1185">Reference proteome</keyword>
<evidence type="ECO:0000259" key="1">
    <source>
        <dbReference type="Pfam" id="PF01738"/>
    </source>
</evidence>
<evidence type="ECO:0000313" key="3">
    <source>
        <dbReference type="Proteomes" id="UP000607653"/>
    </source>
</evidence>
<evidence type="ECO:0000313" key="2">
    <source>
        <dbReference type="EMBL" id="DAD31658.1"/>
    </source>
</evidence>
<dbReference type="PANTHER" id="PTHR17630:SF44">
    <property type="entry name" value="PROTEIN AIM2"/>
    <property type="match status" value="1"/>
</dbReference>
<proteinExistence type="predicted"/>
<dbReference type="Pfam" id="PF01738">
    <property type="entry name" value="DLH"/>
    <property type="match status" value="1"/>
</dbReference>
<name>A0A822YR29_NELNU</name>
<dbReference type="GO" id="GO:0016787">
    <property type="term" value="F:hydrolase activity"/>
    <property type="evidence" value="ECO:0007669"/>
    <property type="project" value="InterPro"/>
</dbReference>
<dbReference type="Proteomes" id="UP000607653">
    <property type="component" value="Unassembled WGS sequence"/>
</dbReference>
<dbReference type="SUPFAM" id="SSF53474">
    <property type="entry name" value="alpha/beta-Hydrolases"/>
    <property type="match status" value="1"/>
</dbReference>
<gene>
    <name evidence="2" type="ORF">HUJ06_010509</name>
</gene>
<protein>
    <recommendedName>
        <fullName evidence="1">Dienelactone hydrolase domain-containing protein</fullName>
    </recommendedName>
</protein>
<dbReference type="Gene3D" id="3.40.50.1820">
    <property type="entry name" value="alpha/beta hydrolase"/>
    <property type="match status" value="1"/>
</dbReference>
<feature type="domain" description="Dienelactone hydrolase" evidence="1">
    <location>
        <begin position="29"/>
        <end position="88"/>
    </location>
</feature>